<proteinExistence type="predicted"/>
<accession>A0A8S1IM74</accession>
<keyword evidence="4" id="KW-0732">Signal</keyword>
<comment type="caution">
    <text evidence="5">The sequence shown here is derived from an EMBL/GenBank/DDBJ whole genome shotgun (WGS) entry which is preliminary data.</text>
</comment>
<evidence type="ECO:0000313" key="6">
    <source>
        <dbReference type="Proteomes" id="UP000708148"/>
    </source>
</evidence>
<keyword evidence="1" id="KW-0677">Repeat</keyword>
<dbReference type="InterPro" id="IPR002110">
    <property type="entry name" value="Ankyrin_rpt"/>
</dbReference>
<feature type="chain" id="PRO_5035922869" evidence="4">
    <location>
        <begin position="35"/>
        <end position="322"/>
    </location>
</feature>
<dbReference type="Pfam" id="PF12796">
    <property type="entry name" value="Ank_2"/>
    <property type="match status" value="1"/>
</dbReference>
<dbReference type="Proteomes" id="UP000708148">
    <property type="component" value="Unassembled WGS sequence"/>
</dbReference>
<evidence type="ECO:0000256" key="2">
    <source>
        <dbReference type="ARBA" id="ARBA00023043"/>
    </source>
</evidence>
<dbReference type="EMBL" id="CAJHUC010000433">
    <property type="protein sequence ID" value="CAD7696115.1"/>
    <property type="molecule type" value="Genomic_DNA"/>
</dbReference>
<feature type="repeat" description="ANK" evidence="3">
    <location>
        <begin position="100"/>
        <end position="132"/>
    </location>
</feature>
<dbReference type="PROSITE" id="PS50088">
    <property type="entry name" value="ANK_REPEAT"/>
    <property type="match status" value="3"/>
</dbReference>
<protein>
    <submittedName>
        <fullName evidence="5">Uncharacterized protein</fullName>
    </submittedName>
</protein>
<dbReference type="GO" id="GO:0004842">
    <property type="term" value="F:ubiquitin-protein transferase activity"/>
    <property type="evidence" value="ECO:0007669"/>
    <property type="project" value="TreeGrafter"/>
</dbReference>
<organism evidence="5 6">
    <name type="scientific">Ostreobium quekettii</name>
    <dbReference type="NCBI Taxonomy" id="121088"/>
    <lineage>
        <taxon>Eukaryota</taxon>
        <taxon>Viridiplantae</taxon>
        <taxon>Chlorophyta</taxon>
        <taxon>core chlorophytes</taxon>
        <taxon>Ulvophyceae</taxon>
        <taxon>TCBD clade</taxon>
        <taxon>Bryopsidales</taxon>
        <taxon>Ostreobineae</taxon>
        <taxon>Ostreobiaceae</taxon>
        <taxon>Ostreobium</taxon>
    </lineage>
</organism>
<keyword evidence="6" id="KW-1185">Reference proteome</keyword>
<dbReference type="PANTHER" id="PTHR24171">
    <property type="entry name" value="ANKYRIN REPEAT DOMAIN-CONTAINING PROTEIN 39-RELATED"/>
    <property type="match status" value="1"/>
</dbReference>
<feature type="repeat" description="ANK" evidence="3">
    <location>
        <begin position="134"/>
        <end position="166"/>
    </location>
</feature>
<dbReference type="PRINTS" id="PR01415">
    <property type="entry name" value="ANKYRIN"/>
</dbReference>
<evidence type="ECO:0000256" key="3">
    <source>
        <dbReference type="PROSITE-ProRule" id="PRU00023"/>
    </source>
</evidence>
<dbReference type="OrthoDB" id="539213at2759"/>
<dbReference type="PROSITE" id="PS50297">
    <property type="entry name" value="ANK_REP_REGION"/>
    <property type="match status" value="2"/>
</dbReference>
<evidence type="ECO:0000313" key="5">
    <source>
        <dbReference type="EMBL" id="CAD7696115.1"/>
    </source>
</evidence>
<name>A0A8S1IM74_9CHLO</name>
<keyword evidence="2 3" id="KW-0040">ANK repeat</keyword>
<dbReference type="GO" id="GO:0085020">
    <property type="term" value="P:protein K6-linked ubiquitination"/>
    <property type="evidence" value="ECO:0007669"/>
    <property type="project" value="TreeGrafter"/>
</dbReference>
<dbReference type="PANTHER" id="PTHR24171:SF8">
    <property type="entry name" value="BRCA1-ASSOCIATED RING DOMAIN PROTEIN 1"/>
    <property type="match status" value="1"/>
</dbReference>
<feature type="signal peptide" evidence="4">
    <location>
        <begin position="1"/>
        <end position="34"/>
    </location>
</feature>
<evidence type="ECO:0000256" key="4">
    <source>
        <dbReference type="SAM" id="SignalP"/>
    </source>
</evidence>
<feature type="repeat" description="ANK" evidence="3">
    <location>
        <begin position="204"/>
        <end position="236"/>
    </location>
</feature>
<dbReference type="InterPro" id="IPR036770">
    <property type="entry name" value="Ankyrin_rpt-contain_sf"/>
</dbReference>
<dbReference type="Gene3D" id="1.25.40.20">
    <property type="entry name" value="Ankyrin repeat-containing domain"/>
    <property type="match status" value="2"/>
</dbReference>
<gene>
    <name evidence="5" type="ORF">OSTQU699_LOCUS1476</name>
</gene>
<evidence type="ECO:0000256" key="1">
    <source>
        <dbReference type="ARBA" id="ARBA00022737"/>
    </source>
</evidence>
<dbReference type="AlphaFoldDB" id="A0A8S1IM74"/>
<reference evidence="5" key="1">
    <citation type="submission" date="2020-12" db="EMBL/GenBank/DDBJ databases">
        <authorList>
            <person name="Iha C."/>
        </authorList>
    </citation>
    <scope>NUCLEOTIDE SEQUENCE</scope>
</reference>
<dbReference type="SUPFAM" id="SSF48403">
    <property type="entry name" value="Ankyrin repeat"/>
    <property type="match status" value="1"/>
</dbReference>
<sequence length="322" mass="34215">MPSKPTQVSAAIMRVGIWLLGCLALSQLSSLTLGVESRRVSDVWEVELNDQSYGDNPNARKILQSKQDENLWDAASSGDADATKKAIKKGANVEVMLGPPGITPLFVASEMGYSEVVDVLIEANANISTIRELDGATPLFVASEFGHSDVVTLLLDAGADPDHGRSSDDTPPLVVAPITLGISSEVVVRTLIEEGANISLPNADGWTGLYASAYWGNVGTLRIFLQGGADPKVRDAKGNQPKDVICRCTTHDENYLQCGHGGCDNPRVVEDIGKLLLVFNATAKVEATPGVNGNRKGNKAKCDAAGEETPFDCILDTNLGRR</sequence>
<dbReference type="SMART" id="SM00248">
    <property type="entry name" value="ANK"/>
    <property type="match status" value="5"/>
</dbReference>